<dbReference type="InterPro" id="IPR002314">
    <property type="entry name" value="aa-tRNA-synt_IIb"/>
</dbReference>
<evidence type="ECO:0000313" key="13">
    <source>
        <dbReference type="EMBL" id="OGD95615.1"/>
    </source>
</evidence>
<evidence type="ECO:0000256" key="10">
    <source>
        <dbReference type="ARBA" id="ARBA00049515"/>
    </source>
</evidence>
<accession>A0A1F5GUX3</accession>
<keyword evidence="4" id="KW-0479">Metal-binding</keyword>
<dbReference type="GO" id="GO:0005524">
    <property type="term" value="F:ATP binding"/>
    <property type="evidence" value="ECO:0007669"/>
    <property type="project" value="UniProtKB-KW"/>
</dbReference>
<evidence type="ECO:0000256" key="4">
    <source>
        <dbReference type="ARBA" id="ARBA00022723"/>
    </source>
</evidence>
<dbReference type="SUPFAM" id="SSF55681">
    <property type="entry name" value="Class II aaRS and biotin synthetases"/>
    <property type="match status" value="1"/>
</dbReference>
<keyword evidence="7" id="KW-0067">ATP-binding</keyword>
<evidence type="ECO:0000256" key="3">
    <source>
        <dbReference type="ARBA" id="ARBA00022598"/>
    </source>
</evidence>
<dbReference type="CDD" id="cd00771">
    <property type="entry name" value="ThrRS_core"/>
    <property type="match status" value="1"/>
</dbReference>
<dbReference type="InterPro" id="IPR002320">
    <property type="entry name" value="Thr-tRNA-ligase_IIa"/>
</dbReference>
<dbReference type="Proteomes" id="UP000178336">
    <property type="component" value="Unassembled WGS sequence"/>
</dbReference>
<dbReference type="GO" id="GO:0046872">
    <property type="term" value="F:metal ion binding"/>
    <property type="evidence" value="ECO:0007669"/>
    <property type="project" value="UniProtKB-KW"/>
</dbReference>
<dbReference type="CDD" id="cd00860">
    <property type="entry name" value="ThrRS_anticodon"/>
    <property type="match status" value="1"/>
</dbReference>
<keyword evidence="3 13" id="KW-0436">Ligase</keyword>
<evidence type="ECO:0000256" key="6">
    <source>
        <dbReference type="ARBA" id="ARBA00022833"/>
    </source>
</evidence>
<evidence type="ECO:0000256" key="8">
    <source>
        <dbReference type="ARBA" id="ARBA00022917"/>
    </source>
</evidence>
<evidence type="ECO:0000313" key="14">
    <source>
        <dbReference type="Proteomes" id="UP000178336"/>
    </source>
</evidence>
<evidence type="ECO:0000256" key="11">
    <source>
        <dbReference type="NCBIfam" id="TIGR00418"/>
    </source>
</evidence>
<dbReference type="Pfam" id="PF03129">
    <property type="entry name" value="HGTP_anticodon"/>
    <property type="match status" value="1"/>
</dbReference>
<dbReference type="InterPro" id="IPR004154">
    <property type="entry name" value="Anticodon-bd"/>
</dbReference>
<dbReference type="STRING" id="1797724.A3A48_00985"/>
<evidence type="ECO:0000256" key="1">
    <source>
        <dbReference type="ARBA" id="ARBA00008226"/>
    </source>
</evidence>
<keyword evidence="9" id="KW-0030">Aminoacyl-tRNA synthetase</keyword>
<dbReference type="PANTHER" id="PTHR11451:SF44">
    <property type="entry name" value="THREONINE--TRNA LIGASE, CHLOROPLASTIC_MITOCHONDRIAL 2"/>
    <property type="match status" value="1"/>
</dbReference>
<evidence type="ECO:0000259" key="12">
    <source>
        <dbReference type="PROSITE" id="PS50862"/>
    </source>
</evidence>
<comment type="similarity">
    <text evidence="1">Belongs to the class-II aminoacyl-tRNA synthetase family.</text>
</comment>
<dbReference type="NCBIfam" id="TIGR00418">
    <property type="entry name" value="thrS"/>
    <property type="match status" value="1"/>
</dbReference>
<dbReference type="InterPro" id="IPR006195">
    <property type="entry name" value="aa-tRNA-synth_II"/>
</dbReference>
<dbReference type="Gene3D" id="3.40.50.800">
    <property type="entry name" value="Anticodon-binding domain"/>
    <property type="match status" value="1"/>
</dbReference>
<keyword evidence="8" id="KW-0648">Protein biosynthesis</keyword>
<dbReference type="GO" id="GO:0005737">
    <property type="term" value="C:cytoplasm"/>
    <property type="evidence" value="ECO:0007669"/>
    <property type="project" value="UniProtKB-UniRule"/>
</dbReference>
<sequence length="400" mass="46014">MSEKHLKDHREIGRKLDLFSFHEYAPGAIFWHPKGWIIYQTLVNFIRKRSKAEGYLEISTPVMVKSLLYKNSGHWQHFGENIFNLKVDGEDYSLKPMNCPESTIIYGSKIRSYNDLPIKLSEFGILHRKELSGVLGGALRVRQFVIDDAHLFVRPDQIQQEIHKLLILTIEVYKSLNFKPRFYLATRPDKAMGDEITWKQAESDLEKALKKAKVKYDIKPKDGAFYGPKIDIHIKDSQDRDWQLATIQLDFQIPKSMRLTYVDKDGSKKEPVMIHQGIFGSLERFIGIITEHFQGAFPVWLSPIQVIVVPISDKFTDYAQKVASDIISNSIRCEVNIRNNTLPAKIRDATLQKIPYICVVGQKEANSNKVSVRKLTGENLGGIQNKKFIQRIKNEIANKT</sequence>
<evidence type="ECO:0000256" key="9">
    <source>
        <dbReference type="ARBA" id="ARBA00023146"/>
    </source>
</evidence>
<keyword evidence="5" id="KW-0547">Nucleotide-binding</keyword>
<dbReference type="InterPro" id="IPR033728">
    <property type="entry name" value="ThrRS_core"/>
</dbReference>
<name>A0A1F5GUX3_9BACT</name>
<dbReference type="FunFam" id="3.40.50.800:FF:000001">
    <property type="entry name" value="Threonine--tRNA ligase"/>
    <property type="match status" value="1"/>
</dbReference>
<dbReference type="Gene3D" id="3.30.930.10">
    <property type="entry name" value="Bira Bifunctional Protein, Domain 2"/>
    <property type="match status" value="1"/>
</dbReference>
<dbReference type="GO" id="GO:0006435">
    <property type="term" value="P:threonyl-tRNA aminoacylation"/>
    <property type="evidence" value="ECO:0007669"/>
    <property type="project" value="UniProtKB-UniRule"/>
</dbReference>
<dbReference type="InterPro" id="IPR047246">
    <property type="entry name" value="ThrRS_anticodon"/>
</dbReference>
<feature type="domain" description="Aminoacyl-transfer RNA synthetases class-II family profile" evidence="12">
    <location>
        <begin position="8"/>
        <end position="298"/>
    </location>
</feature>
<keyword evidence="6" id="KW-0862">Zinc</keyword>
<dbReference type="GO" id="GO:0004829">
    <property type="term" value="F:threonine-tRNA ligase activity"/>
    <property type="evidence" value="ECO:0007669"/>
    <property type="project" value="UniProtKB-UniRule"/>
</dbReference>
<comment type="catalytic activity">
    <reaction evidence="10">
        <text>tRNA(Thr) + L-threonine + ATP = L-threonyl-tRNA(Thr) + AMP + diphosphate + H(+)</text>
        <dbReference type="Rhea" id="RHEA:24624"/>
        <dbReference type="Rhea" id="RHEA-COMP:9670"/>
        <dbReference type="Rhea" id="RHEA-COMP:9704"/>
        <dbReference type="ChEBI" id="CHEBI:15378"/>
        <dbReference type="ChEBI" id="CHEBI:30616"/>
        <dbReference type="ChEBI" id="CHEBI:33019"/>
        <dbReference type="ChEBI" id="CHEBI:57926"/>
        <dbReference type="ChEBI" id="CHEBI:78442"/>
        <dbReference type="ChEBI" id="CHEBI:78534"/>
        <dbReference type="ChEBI" id="CHEBI:456215"/>
        <dbReference type="EC" id="6.1.1.3"/>
    </reaction>
</comment>
<protein>
    <recommendedName>
        <fullName evidence="2 11">Threonine--tRNA ligase</fullName>
        <ecNumber evidence="2 11">6.1.1.3</ecNumber>
    </recommendedName>
</protein>
<dbReference type="Pfam" id="PF00587">
    <property type="entry name" value="tRNA-synt_2b"/>
    <property type="match status" value="1"/>
</dbReference>
<evidence type="ECO:0000256" key="2">
    <source>
        <dbReference type="ARBA" id="ARBA00013163"/>
    </source>
</evidence>
<dbReference type="PRINTS" id="PR01047">
    <property type="entry name" value="TRNASYNTHTHR"/>
</dbReference>
<evidence type="ECO:0000256" key="5">
    <source>
        <dbReference type="ARBA" id="ARBA00022741"/>
    </source>
</evidence>
<evidence type="ECO:0000256" key="7">
    <source>
        <dbReference type="ARBA" id="ARBA00022840"/>
    </source>
</evidence>
<dbReference type="FunFam" id="3.30.930.10:FF:000002">
    <property type="entry name" value="Threonine--tRNA ligase"/>
    <property type="match status" value="1"/>
</dbReference>
<gene>
    <name evidence="13" type="ORF">A3A48_00985</name>
</gene>
<dbReference type="PANTHER" id="PTHR11451">
    <property type="entry name" value="THREONINE-TRNA LIGASE"/>
    <property type="match status" value="1"/>
</dbReference>
<organism evidence="13 14">
    <name type="scientific">Candidatus Curtissbacteria bacterium RIFCSPLOWO2_01_FULL_37_9</name>
    <dbReference type="NCBI Taxonomy" id="1797724"/>
    <lineage>
        <taxon>Bacteria</taxon>
        <taxon>Candidatus Curtissiibacteriota</taxon>
    </lineage>
</organism>
<dbReference type="EC" id="6.1.1.3" evidence="2 11"/>
<dbReference type="PROSITE" id="PS50862">
    <property type="entry name" value="AA_TRNA_LIGASE_II"/>
    <property type="match status" value="1"/>
</dbReference>
<dbReference type="InterPro" id="IPR045864">
    <property type="entry name" value="aa-tRNA-synth_II/BPL/LPL"/>
</dbReference>
<reference evidence="13 14" key="1">
    <citation type="journal article" date="2016" name="Nat. Commun.">
        <title>Thousands of microbial genomes shed light on interconnected biogeochemical processes in an aquifer system.</title>
        <authorList>
            <person name="Anantharaman K."/>
            <person name="Brown C.T."/>
            <person name="Hug L.A."/>
            <person name="Sharon I."/>
            <person name="Castelle C.J."/>
            <person name="Probst A.J."/>
            <person name="Thomas B.C."/>
            <person name="Singh A."/>
            <person name="Wilkins M.J."/>
            <person name="Karaoz U."/>
            <person name="Brodie E.L."/>
            <person name="Williams K.H."/>
            <person name="Hubbard S.S."/>
            <person name="Banfield J.F."/>
        </authorList>
    </citation>
    <scope>NUCLEOTIDE SEQUENCE [LARGE SCALE GENOMIC DNA]</scope>
</reference>
<dbReference type="InterPro" id="IPR036621">
    <property type="entry name" value="Anticodon-bd_dom_sf"/>
</dbReference>
<comment type="caution">
    <text evidence="13">The sequence shown here is derived from an EMBL/GenBank/DDBJ whole genome shotgun (WGS) entry which is preliminary data.</text>
</comment>
<dbReference type="SUPFAM" id="SSF52954">
    <property type="entry name" value="Class II aaRS ABD-related"/>
    <property type="match status" value="1"/>
</dbReference>
<dbReference type="AlphaFoldDB" id="A0A1F5GUX3"/>
<dbReference type="EMBL" id="MFBN01000014">
    <property type="protein sequence ID" value="OGD95615.1"/>
    <property type="molecule type" value="Genomic_DNA"/>
</dbReference>
<proteinExistence type="inferred from homology"/>